<accession>X0YPF4</accession>
<comment type="caution">
    <text evidence="1">The sequence shown here is derived from an EMBL/GenBank/DDBJ whole genome shotgun (WGS) entry which is preliminary data.</text>
</comment>
<dbReference type="EMBL" id="BARS01051796">
    <property type="protein sequence ID" value="GAG48802.1"/>
    <property type="molecule type" value="Genomic_DNA"/>
</dbReference>
<evidence type="ECO:0000313" key="1">
    <source>
        <dbReference type="EMBL" id="GAG48802.1"/>
    </source>
</evidence>
<gene>
    <name evidence="1" type="ORF">S01H1_77094</name>
</gene>
<protein>
    <submittedName>
        <fullName evidence="1">Uncharacterized protein</fullName>
    </submittedName>
</protein>
<reference evidence="1" key="1">
    <citation type="journal article" date="2014" name="Front. Microbiol.">
        <title>High frequency of phylogenetically diverse reductive dehalogenase-homologous genes in deep subseafloor sedimentary metagenomes.</title>
        <authorList>
            <person name="Kawai M."/>
            <person name="Futagami T."/>
            <person name="Toyoda A."/>
            <person name="Takaki Y."/>
            <person name="Nishi S."/>
            <person name="Hori S."/>
            <person name="Arai W."/>
            <person name="Tsubouchi T."/>
            <person name="Morono Y."/>
            <person name="Uchiyama I."/>
            <person name="Ito T."/>
            <person name="Fujiyama A."/>
            <person name="Inagaki F."/>
            <person name="Takami H."/>
        </authorList>
    </citation>
    <scope>NUCLEOTIDE SEQUENCE</scope>
    <source>
        <strain evidence="1">Expedition CK06-06</strain>
    </source>
</reference>
<organism evidence="1">
    <name type="scientific">marine sediment metagenome</name>
    <dbReference type="NCBI Taxonomy" id="412755"/>
    <lineage>
        <taxon>unclassified sequences</taxon>
        <taxon>metagenomes</taxon>
        <taxon>ecological metagenomes</taxon>
    </lineage>
</organism>
<dbReference type="AlphaFoldDB" id="X0YPF4"/>
<feature type="non-terminal residue" evidence="1">
    <location>
        <position position="1"/>
    </location>
</feature>
<feature type="non-terminal residue" evidence="1">
    <location>
        <position position="234"/>
    </location>
</feature>
<name>X0YPF4_9ZZZZ</name>
<proteinExistence type="predicted"/>
<sequence>NDVSLVLSVVARVREFADDARKEQLLDDEFVKQAIQRAVDRAAGFEMEGKWLEAYTNCYYWLGVIDPNNEAYSDYADQLLDKAQIAASFEDSPCETSKERYEGIKKEMFVRAVHALSVNYVSLIDYGEMATKAVNRCKLLAEVMGKQSVLSLDSKKESDEGEKGPVSPPDKQKLTAWLVALAAVEDEMKDAPTGFNKGNFMEVFDRVLTLNTSIAQLPEPVLIAQFCEAALSAL</sequence>